<dbReference type="Pfam" id="PF13424">
    <property type="entry name" value="TPR_12"/>
    <property type="match status" value="1"/>
</dbReference>
<gene>
    <name evidence="1" type="ORF">B0T15DRAFT_368402</name>
</gene>
<dbReference type="RefSeq" id="XP_062719549.1">
    <property type="nucleotide sequence ID" value="XM_062864182.1"/>
</dbReference>
<dbReference type="InterPro" id="IPR053137">
    <property type="entry name" value="NLR-like"/>
</dbReference>
<dbReference type="PANTHER" id="PTHR46082:SF11">
    <property type="entry name" value="AAA+ ATPASE DOMAIN-CONTAINING PROTEIN-RELATED"/>
    <property type="match status" value="1"/>
</dbReference>
<protein>
    <recommendedName>
        <fullName evidence="3">Kinesin light chain</fullName>
    </recommendedName>
</protein>
<dbReference type="Gene3D" id="1.25.40.10">
    <property type="entry name" value="Tetratricopeptide repeat domain"/>
    <property type="match status" value="1"/>
</dbReference>
<comment type="caution">
    <text evidence="1">The sequence shown here is derived from an EMBL/GenBank/DDBJ whole genome shotgun (WGS) entry which is preliminary data.</text>
</comment>
<sequence length="71" mass="7978">VLGEKHPDKARSMASLATTYHAQGRYEEAGSTKVEVLALRRDVLGEKHPDTLQAIHDLAITWNSRQRRPEA</sequence>
<dbReference type="AlphaFoldDB" id="A0AAJ0LZU5"/>
<dbReference type="GeneID" id="87883011"/>
<dbReference type="Proteomes" id="UP001273166">
    <property type="component" value="Unassembled WGS sequence"/>
</dbReference>
<name>A0AAJ0LZU5_9PEZI</name>
<proteinExistence type="predicted"/>
<organism evidence="1 2">
    <name type="scientific">Chaetomium strumarium</name>
    <dbReference type="NCBI Taxonomy" id="1170767"/>
    <lineage>
        <taxon>Eukaryota</taxon>
        <taxon>Fungi</taxon>
        <taxon>Dikarya</taxon>
        <taxon>Ascomycota</taxon>
        <taxon>Pezizomycotina</taxon>
        <taxon>Sordariomycetes</taxon>
        <taxon>Sordariomycetidae</taxon>
        <taxon>Sordariales</taxon>
        <taxon>Chaetomiaceae</taxon>
        <taxon>Chaetomium</taxon>
    </lineage>
</organism>
<keyword evidence="2" id="KW-1185">Reference proteome</keyword>
<feature type="non-terminal residue" evidence="1">
    <location>
        <position position="71"/>
    </location>
</feature>
<evidence type="ECO:0008006" key="3">
    <source>
        <dbReference type="Google" id="ProtNLM"/>
    </source>
</evidence>
<reference evidence="1" key="2">
    <citation type="submission" date="2023-06" db="EMBL/GenBank/DDBJ databases">
        <authorList>
            <consortium name="Lawrence Berkeley National Laboratory"/>
            <person name="Mondo S.J."/>
            <person name="Hensen N."/>
            <person name="Bonometti L."/>
            <person name="Westerberg I."/>
            <person name="Brannstrom I.O."/>
            <person name="Guillou S."/>
            <person name="Cros-Aarteil S."/>
            <person name="Calhoun S."/>
            <person name="Haridas S."/>
            <person name="Kuo A."/>
            <person name="Pangilinan J."/>
            <person name="Riley R."/>
            <person name="Labutti K."/>
            <person name="Andreopoulos B."/>
            <person name="Lipzen A."/>
            <person name="Chen C."/>
            <person name="Yanf M."/>
            <person name="Daum C."/>
            <person name="Ng V."/>
            <person name="Clum A."/>
            <person name="Steindorff A."/>
            <person name="Ohm R."/>
            <person name="Martin F."/>
            <person name="Silar P."/>
            <person name="Natvig D."/>
            <person name="Lalanne C."/>
            <person name="Gautier V."/>
            <person name="Ament-Velasquez S.L."/>
            <person name="Kruys A."/>
            <person name="Hutchinson M.I."/>
            <person name="Powell A.J."/>
            <person name="Barry K."/>
            <person name="Miller A.N."/>
            <person name="Grigoriev I.V."/>
            <person name="Debuchy R."/>
            <person name="Gladieux P."/>
            <person name="Thoren M.H."/>
            <person name="Johannesson H."/>
        </authorList>
    </citation>
    <scope>NUCLEOTIDE SEQUENCE</scope>
    <source>
        <strain evidence="1">CBS 333.67</strain>
    </source>
</reference>
<dbReference type="PANTHER" id="PTHR46082">
    <property type="entry name" value="ATP/GTP-BINDING PROTEIN-RELATED"/>
    <property type="match status" value="1"/>
</dbReference>
<evidence type="ECO:0000313" key="1">
    <source>
        <dbReference type="EMBL" id="KAK3303769.1"/>
    </source>
</evidence>
<evidence type="ECO:0000313" key="2">
    <source>
        <dbReference type="Proteomes" id="UP001273166"/>
    </source>
</evidence>
<dbReference type="SUPFAM" id="SSF48452">
    <property type="entry name" value="TPR-like"/>
    <property type="match status" value="1"/>
</dbReference>
<reference evidence="1" key="1">
    <citation type="journal article" date="2023" name="Mol. Phylogenet. Evol.">
        <title>Genome-scale phylogeny and comparative genomics of the fungal order Sordariales.</title>
        <authorList>
            <person name="Hensen N."/>
            <person name="Bonometti L."/>
            <person name="Westerberg I."/>
            <person name="Brannstrom I.O."/>
            <person name="Guillou S."/>
            <person name="Cros-Aarteil S."/>
            <person name="Calhoun S."/>
            <person name="Haridas S."/>
            <person name="Kuo A."/>
            <person name="Mondo S."/>
            <person name="Pangilinan J."/>
            <person name="Riley R."/>
            <person name="LaButti K."/>
            <person name="Andreopoulos B."/>
            <person name="Lipzen A."/>
            <person name="Chen C."/>
            <person name="Yan M."/>
            <person name="Daum C."/>
            <person name="Ng V."/>
            <person name="Clum A."/>
            <person name="Steindorff A."/>
            <person name="Ohm R.A."/>
            <person name="Martin F."/>
            <person name="Silar P."/>
            <person name="Natvig D.O."/>
            <person name="Lalanne C."/>
            <person name="Gautier V."/>
            <person name="Ament-Velasquez S.L."/>
            <person name="Kruys A."/>
            <person name="Hutchinson M.I."/>
            <person name="Powell A.J."/>
            <person name="Barry K."/>
            <person name="Miller A.N."/>
            <person name="Grigoriev I.V."/>
            <person name="Debuchy R."/>
            <person name="Gladieux P."/>
            <person name="Hiltunen Thoren M."/>
            <person name="Johannesson H."/>
        </authorList>
    </citation>
    <scope>NUCLEOTIDE SEQUENCE</scope>
    <source>
        <strain evidence="1">CBS 333.67</strain>
    </source>
</reference>
<feature type="non-terminal residue" evidence="1">
    <location>
        <position position="1"/>
    </location>
</feature>
<accession>A0AAJ0LZU5</accession>
<dbReference type="InterPro" id="IPR011990">
    <property type="entry name" value="TPR-like_helical_dom_sf"/>
</dbReference>
<dbReference type="EMBL" id="JAUDZG010000006">
    <property type="protein sequence ID" value="KAK3303769.1"/>
    <property type="molecule type" value="Genomic_DNA"/>
</dbReference>